<dbReference type="Gene3D" id="3.30.870.10">
    <property type="entry name" value="Endonuclease Chain A"/>
    <property type="match status" value="2"/>
</dbReference>
<feature type="domain" description="PLD phosphodiesterase" evidence="1">
    <location>
        <begin position="465"/>
        <end position="492"/>
    </location>
</feature>
<proteinExistence type="predicted"/>
<dbReference type="PANTHER" id="PTHR21248:SF12">
    <property type="entry name" value="CARDIOLIPIN SYNTHASE C"/>
    <property type="match status" value="1"/>
</dbReference>
<name>A0A379LI49_9GAMM</name>
<dbReference type="Proteomes" id="UP000254123">
    <property type="component" value="Unassembled WGS sequence"/>
</dbReference>
<evidence type="ECO:0000313" key="3">
    <source>
        <dbReference type="Proteomes" id="UP000254123"/>
    </source>
</evidence>
<keyword evidence="3" id="KW-1185">Reference proteome</keyword>
<dbReference type="CDD" id="cd09111">
    <property type="entry name" value="PLDc_ymdC_like_1"/>
    <property type="match status" value="1"/>
</dbReference>
<dbReference type="EC" id="2.7.8.-" evidence="2"/>
<organism evidence="2 3">
    <name type="scientific">Psychrobacter phenylpyruvicus</name>
    <dbReference type="NCBI Taxonomy" id="29432"/>
    <lineage>
        <taxon>Bacteria</taxon>
        <taxon>Pseudomonadati</taxon>
        <taxon>Pseudomonadota</taxon>
        <taxon>Gammaproteobacteria</taxon>
        <taxon>Moraxellales</taxon>
        <taxon>Moraxellaceae</taxon>
        <taxon>Psychrobacter</taxon>
    </lineage>
</organism>
<evidence type="ECO:0000313" key="2">
    <source>
        <dbReference type="EMBL" id="SUD90279.1"/>
    </source>
</evidence>
<dbReference type="CDD" id="cd09113">
    <property type="entry name" value="PLDc_ymdC_like_2"/>
    <property type="match status" value="1"/>
</dbReference>
<dbReference type="EMBL" id="UGVC01000001">
    <property type="protein sequence ID" value="SUD90279.1"/>
    <property type="molecule type" value="Genomic_DNA"/>
</dbReference>
<gene>
    <name evidence="2" type="primary">cls_1</name>
    <name evidence="2" type="ORF">NCTC10526_00602</name>
</gene>
<dbReference type="PROSITE" id="PS50035">
    <property type="entry name" value="PLD"/>
    <property type="match status" value="2"/>
</dbReference>
<dbReference type="AlphaFoldDB" id="A0A379LI49"/>
<dbReference type="Pfam" id="PF13091">
    <property type="entry name" value="PLDc_2"/>
    <property type="match status" value="2"/>
</dbReference>
<dbReference type="InterPro" id="IPR025202">
    <property type="entry name" value="PLD-like_dom"/>
</dbReference>
<dbReference type="STRING" id="1123034.GCA_000685805_01822"/>
<dbReference type="GO" id="GO:0030572">
    <property type="term" value="F:phosphatidyltransferase activity"/>
    <property type="evidence" value="ECO:0007669"/>
    <property type="project" value="UniProtKB-ARBA"/>
</dbReference>
<dbReference type="GO" id="GO:0032049">
    <property type="term" value="P:cardiolipin biosynthetic process"/>
    <property type="evidence" value="ECO:0007669"/>
    <property type="project" value="UniProtKB-ARBA"/>
</dbReference>
<protein>
    <submittedName>
        <fullName evidence="2">Cardiolipin synthase</fullName>
        <ecNumber evidence="2">2.7.8.-</ecNumber>
    </submittedName>
</protein>
<accession>A0A379LI49</accession>
<dbReference type="SUPFAM" id="SSF56024">
    <property type="entry name" value="Phospholipase D/nuclease"/>
    <property type="match status" value="2"/>
</dbReference>
<dbReference type="InterPro" id="IPR001736">
    <property type="entry name" value="PLipase_D/transphosphatidylase"/>
</dbReference>
<keyword evidence="2" id="KW-0808">Transferase</keyword>
<dbReference type="SMART" id="SM00155">
    <property type="entry name" value="PLDc"/>
    <property type="match status" value="2"/>
</dbReference>
<sequence>MSHFTLVKVQQGMGATFCHLQCIIDKKLSMLRLIVAGLFILALSACSTLPKTPHIAKSIELTRSINTHYDNKSNQSSLEPLQAQLVESITQQKHSHPNLSGYHPIVTGADAFAARSELTDLATESIDVQYYIWHNDQAGQLLLKQLWQAADRGVVVRFLLDDFNNNAALDKHLIRFASHPNIAVRLINPMSFRKFQTLNYFTDLRRINHRMHNKSMTFDRHLSIVGGRNVGDEYLSNNTNSQFADLDVLLIGDVVQDINKSFEQYWRSPISYDIETLVKQKDHKLPVNASNDPETNTKNFIASLNKIYPEKSMANSEGLSVYNRAVERSTIDSDLINQRVPFRWAKITFLSDDVEKLLKNTHPKVHLVAQLRDLLGTPTQNLSIVSSYFVPTKDGVRTLIKLAQQGVKVRILTNSFNATDVSAVHAGYAQWRVPLLQAGIEIYELKAIASKEDRENKLWRARSQSSTSLHAKAFAVDDHSVFIGSYNVDPRSANINTEMGVVIEDEELALKLHKAISDDLLNQAYKVVLTDQGRLQWQTLENSQMIYHNKEPHIDLLDSLWINIMSSLPIDWLL</sequence>
<feature type="domain" description="PLD phosphodiesterase" evidence="1">
    <location>
        <begin position="207"/>
        <end position="234"/>
    </location>
</feature>
<dbReference type="PANTHER" id="PTHR21248">
    <property type="entry name" value="CARDIOLIPIN SYNTHASE"/>
    <property type="match status" value="1"/>
</dbReference>
<evidence type="ECO:0000259" key="1">
    <source>
        <dbReference type="PROSITE" id="PS50035"/>
    </source>
</evidence>
<reference evidence="2 3" key="1">
    <citation type="submission" date="2018-06" db="EMBL/GenBank/DDBJ databases">
        <authorList>
            <consortium name="Pathogen Informatics"/>
            <person name="Doyle S."/>
        </authorList>
    </citation>
    <scope>NUCLEOTIDE SEQUENCE [LARGE SCALE GENOMIC DNA]</scope>
    <source>
        <strain evidence="2 3">NCTC10526</strain>
    </source>
</reference>